<keyword evidence="7" id="KW-1185">Reference proteome</keyword>
<keyword evidence="4" id="KW-0472">Membrane</keyword>
<reference evidence="6 7" key="1">
    <citation type="submission" date="2016-09" db="EMBL/GenBank/DDBJ databases">
        <title>genome sequence of Mycobacterium sp. 739 SCH.</title>
        <authorList>
            <person name="Greninger A.L."/>
            <person name="Qin X."/>
            <person name="Jerome K."/>
            <person name="Vora S."/>
            <person name="Quinn K."/>
        </authorList>
    </citation>
    <scope>NUCLEOTIDE SEQUENCE [LARGE SCALE GENOMIC DNA]</scope>
    <source>
        <strain evidence="6 7">SCH</strain>
    </source>
</reference>
<dbReference type="InterPro" id="IPR007343">
    <property type="entry name" value="Uncharacterised_pept_Zn_put"/>
</dbReference>
<dbReference type="PANTHER" id="PTHR30168:SF0">
    <property type="entry name" value="INNER MEMBRANE PROTEIN"/>
    <property type="match status" value="1"/>
</dbReference>
<dbReference type="EMBL" id="MCHX01000067">
    <property type="protein sequence ID" value="OFJ51428.1"/>
    <property type="molecule type" value="Genomic_DNA"/>
</dbReference>
<evidence type="ECO:0000256" key="1">
    <source>
        <dbReference type="ARBA" id="ARBA00004167"/>
    </source>
</evidence>
<name>A0A1E8PYR5_9MYCO</name>
<evidence type="ECO:0000256" key="2">
    <source>
        <dbReference type="ARBA" id="ARBA00022692"/>
    </source>
</evidence>
<evidence type="ECO:0000313" key="6">
    <source>
        <dbReference type="EMBL" id="OFJ51428.1"/>
    </source>
</evidence>
<organism evidence="6 7">
    <name type="scientific">Mycolicibacterium grossiae</name>
    <dbReference type="NCBI Taxonomy" id="1552759"/>
    <lineage>
        <taxon>Bacteria</taxon>
        <taxon>Bacillati</taxon>
        <taxon>Actinomycetota</taxon>
        <taxon>Actinomycetes</taxon>
        <taxon>Mycobacteriales</taxon>
        <taxon>Mycobacteriaceae</taxon>
        <taxon>Mycolicibacterium</taxon>
    </lineage>
</organism>
<keyword evidence="2" id="KW-0812">Transmembrane</keyword>
<sequence length="154" mass="17071">MSTADASAFYCSANQTIYMTIRGITADWTGGDPLDYLSLFAHEFGHHVQHLTGTTKEQNRRERQAGPQSPAGLELRRRSELQVQCYSGMFIQSIIDSGGPYTRADFDAARAFNFSYRDSPTHGTSNNHGQWWVSGTANEIARCNTWAAPSSEVS</sequence>
<keyword evidence="3" id="KW-1133">Transmembrane helix</keyword>
<evidence type="ECO:0000256" key="3">
    <source>
        <dbReference type="ARBA" id="ARBA00022989"/>
    </source>
</evidence>
<evidence type="ECO:0000313" key="7">
    <source>
        <dbReference type="Proteomes" id="UP000178953"/>
    </source>
</evidence>
<evidence type="ECO:0000256" key="4">
    <source>
        <dbReference type="ARBA" id="ARBA00023136"/>
    </source>
</evidence>
<dbReference type="Pfam" id="PF04228">
    <property type="entry name" value="Zn_peptidase"/>
    <property type="match status" value="1"/>
</dbReference>
<gene>
    <name evidence="6" type="ORF">BEL07_22960</name>
</gene>
<feature type="region of interest" description="Disordered" evidence="5">
    <location>
        <begin position="50"/>
        <end position="74"/>
    </location>
</feature>
<accession>A0A1E8PYR5</accession>
<dbReference type="AlphaFoldDB" id="A0A1E8PYR5"/>
<proteinExistence type="predicted"/>
<protein>
    <recommendedName>
        <fullName evidence="8">Metalloprotease</fullName>
    </recommendedName>
</protein>
<evidence type="ECO:0008006" key="8">
    <source>
        <dbReference type="Google" id="ProtNLM"/>
    </source>
</evidence>
<dbReference type="GO" id="GO:0016020">
    <property type="term" value="C:membrane"/>
    <property type="evidence" value="ECO:0007669"/>
    <property type="project" value="UniProtKB-SubCell"/>
</dbReference>
<dbReference type="Proteomes" id="UP000178953">
    <property type="component" value="Unassembled WGS sequence"/>
</dbReference>
<comment type="subcellular location">
    <subcellularLocation>
        <location evidence="1">Membrane</location>
        <topology evidence="1">Single-pass membrane protein</topology>
    </subcellularLocation>
</comment>
<comment type="caution">
    <text evidence="6">The sequence shown here is derived from an EMBL/GenBank/DDBJ whole genome shotgun (WGS) entry which is preliminary data.</text>
</comment>
<evidence type="ECO:0000256" key="5">
    <source>
        <dbReference type="SAM" id="MobiDB-lite"/>
    </source>
</evidence>
<dbReference type="PANTHER" id="PTHR30168">
    <property type="entry name" value="PUTATIVE MEMBRANE PROTEIN YPFJ"/>
    <property type="match status" value="1"/>
</dbReference>